<dbReference type="AlphaFoldDB" id="A0A1D1Y5X1"/>
<dbReference type="InterPro" id="IPR045026">
    <property type="entry name" value="LIMYB"/>
</dbReference>
<dbReference type="InterPro" id="IPR024752">
    <property type="entry name" value="Myb/SANT-like_dom"/>
</dbReference>
<evidence type="ECO:0000256" key="1">
    <source>
        <dbReference type="SAM" id="MobiDB-lite"/>
    </source>
</evidence>
<name>A0A1D1Y5X1_9ARAE</name>
<evidence type="ECO:0000313" key="3">
    <source>
        <dbReference type="EMBL" id="JAT50055.1"/>
    </source>
</evidence>
<feature type="compositionally biased region" description="Basic and acidic residues" evidence="1">
    <location>
        <begin position="206"/>
        <end position="219"/>
    </location>
</feature>
<sequence>MASQETTPKVKACWTPEFHKLFVSLCLDQLTAGNKPGTYLNKKGWKYVMDEFYSRTGIMYDKKQFKNHWDSTKEQWKVWNKLKSSAGGEAWDKTTQMIRQNDEWWNDYLQGHPEAAQFRYRGLPLADLLDTVFLDNLASPTAALTPSQNTLSNCDAVPSQATNDMENDDAENALGLIPEPQTENKESPNISQADFDAPVHRKRKKQNTERSIRGLRRESTSMTVGRPFSHLCDAVESGSTVTSTLKERYSIKECVDVLNEMREIPQGSELYMFALDLFVKREYRELFIVLGTAHLRQIWLKRQQRQFVLD</sequence>
<dbReference type="Pfam" id="PF12776">
    <property type="entry name" value="Myb_DNA-bind_3"/>
    <property type="match status" value="1"/>
</dbReference>
<gene>
    <name evidence="3" type="primary">Os06g0520600_0</name>
    <name evidence="3" type="ORF">g.103518</name>
</gene>
<evidence type="ECO:0000259" key="2">
    <source>
        <dbReference type="Pfam" id="PF12776"/>
    </source>
</evidence>
<dbReference type="PANTHER" id="PTHR47584:SF17">
    <property type="entry name" value="MYB_SANT-LIKE DNA-BINDING DOMAIN PROTEIN"/>
    <property type="match status" value="1"/>
</dbReference>
<feature type="compositionally biased region" description="Polar residues" evidence="1">
    <location>
        <begin position="144"/>
        <end position="164"/>
    </location>
</feature>
<accession>A0A1D1Y5X1</accession>
<feature type="region of interest" description="Disordered" evidence="1">
    <location>
        <begin position="179"/>
        <end position="219"/>
    </location>
</feature>
<feature type="domain" description="Myb/SANT-like" evidence="2">
    <location>
        <begin position="14"/>
        <end position="108"/>
    </location>
</feature>
<reference evidence="3" key="1">
    <citation type="submission" date="2015-07" db="EMBL/GenBank/DDBJ databases">
        <title>Transcriptome Assembly of Anthurium amnicola.</title>
        <authorList>
            <person name="Suzuki J."/>
        </authorList>
    </citation>
    <scope>NUCLEOTIDE SEQUENCE</scope>
</reference>
<proteinExistence type="predicted"/>
<dbReference type="EMBL" id="GDJX01017881">
    <property type="protein sequence ID" value="JAT50055.1"/>
    <property type="molecule type" value="Transcribed_RNA"/>
</dbReference>
<dbReference type="PANTHER" id="PTHR47584">
    <property type="match status" value="1"/>
</dbReference>
<organism evidence="3">
    <name type="scientific">Anthurium amnicola</name>
    <dbReference type="NCBI Taxonomy" id="1678845"/>
    <lineage>
        <taxon>Eukaryota</taxon>
        <taxon>Viridiplantae</taxon>
        <taxon>Streptophyta</taxon>
        <taxon>Embryophyta</taxon>
        <taxon>Tracheophyta</taxon>
        <taxon>Spermatophyta</taxon>
        <taxon>Magnoliopsida</taxon>
        <taxon>Liliopsida</taxon>
        <taxon>Araceae</taxon>
        <taxon>Pothoideae</taxon>
        <taxon>Potheae</taxon>
        <taxon>Anthurium</taxon>
    </lineage>
</organism>
<protein>
    <submittedName>
        <fullName evidence="3">Zinc finger CCCH domain-containing protein 43</fullName>
    </submittedName>
</protein>
<feature type="region of interest" description="Disordered" evidence="1">
    <location>
        <begin position="144"/>
        <end position="166"/>
    </location>
</feature>